<comment type="caution">
    <text evidence="2">The sequence shown here is derived from an EMBL/GenBank/DDBJ whole genome shotgun (WGS) entry which is preliminary data.</text>
</comment>
<gene>
    <name evidence="2" type="ORF">L249_0297</name>
</gene>
<evidence type="ECO:0000256" key="1">
    <source>
        <dbReference type="SAM" id="Phobius"/>
    </source>
</evidence>
<keyword evidence="1" id="KW-1133">Transmembrane helix</keyword>
<name>A0A367LE83_9HYPO</name>
<feature type="non-terminal residue" evidence="2">
    <location>
        <position position="1"/>
    </location>
</feature>
<keyword evidence="1" id="KW-0472">Membrane</keyword>
<dbReference type="EMBL" id="LKCN02000007">
    <property type="protein sequence ID" value="RCI12542.1"/>
    <property type="molecule type" value="Genomic_DNA"/>
</dbReference>
<feature type="transmembrane region" description="Helical" evidence="1">
    <location>
        <begin position="160"/>
        <end position="182"/>
    </location>
</feature>
<evidence type="ECO:0000313" key="2">
    <source>
        <dbReference type="EMBL" id="RCI12542.1"/>
    </source>
</evidence>
<accession>A0A367LE83</accession>
<organism evidence="2 3">
    <name type="scientific">Ophiocordyceps polyrhachis-furcata BCC 54312</name>
    <dbReference type="NCBI Taxonomy" id="1330021"/>
    <lineage>
        <taxon>Eukaryota</taxon>
        <taxon>Fungi</taxon>
        <taxon>Dikarya</taxon>
        <taxon>Ascomycota</taxon>
        <taxon>Pezizomycotina</taxon>
        <taxon>Sordariomycetes</taxon>
        <taxon>Hypocreomycetidae</taxon>
        <taxon>Hypocreales</taxon>
        <taxon>Ophiocordycipitaceae</taxon>
        <taxon>Ophiocordyceps</taxon>
    </lineage>
</organism>
<keyword evidence="3" id="KW-1185">Reference proteome</keyword>
<reference evidence="2 3" key="1">
    <citation type="journal article" date="2015" name="BMC Genomics">
        <title>Insights from the genome of Ophiocordyceps polyrhachis-furcata to pathogenicity and host specificity in insect fungi.</title>
        <authorList>
            <person name="Wichadakul D."/>
            <person name="Kobmoo N."/>
            <person name="Ingsriswang S."/>
            <person name="Tangphatsornruang S."/>
            <person name="Chantasingh D."/>
            <person name="Luangsa-ard J.J."/>
            <person name="Eurwilaichitr L."/>
        </authorList>
    </citation>
    <scope>NUCLEOTIDE SEQUENCE [LARGE SCALE GENOMIC DNA]</scope>
    <source>
        <strain evidence="2 3">BCC 54312</strain>
    </source>
</reference>
<dbReference type="Proteomes" id="UP000253664">
    <property type="component" value="Unassembled WGS sequence"/>
</dbReference>
<evidence type="ECO:0000313" key="3">
    <source>
        <dbReference type="Proteomes" id="UP000253664"/>
    </source>
</evidence>
<proteinExistence type="predicted"/>
<keyword evidence="1" id="KW-0812">Transmembrane</keyword>
<dbReference type="AlphaFoldDB" id="A0A367LE83"/>
<sequence length="295" mass="33352">GTGYRHRQGITRRWASVWQEPGGRFGTRLRRRPVGVVVDGHLSVVSSLSGHVIVRKVCTYTAVKSRVYFWFQPHFLFGCGGAELNLLSSSRNRRGGRKNTKKLKNLLPRIQEIKSAYSVIVGASQNCFDSMSDSRGRTVPDAGTRPFPSPFSFFMIKAPLWQFFLFFFGLTFWILGVLNLLVRERAGEDGLLVWDSQSSVESSRRSCIPEVHIYLSAGRVHEDAANKTALVPWVLEKGDHRLCQRFRRADKTPASSHRRRLGFGSEGIPDASLWRRSGLSAHPTDEAKEKRKECC</sequence>
<protein>
    <submittedName>
        <fullName evidence="2">Uncharacterized protein</fullName>
    </submittedName>
</protein>